<dbReference type="InterPro" id="IPR001138">
    <property type="entry name" value="Zn2Cys6_DnaBD"/>
</dbReference>
<dbReference type="PROSITE" id="PS50048">
    <property type="entry name" value="ZN2_CY6_FUNGAL_2"/>
    <property type="match status" value="1"/>
</dbReference>
<dbReference type="GO" id="GO:0008270">
    <property type="term" value="F:zinc ion binding"/>
    <property type="evidence" value="ECO:0007669"/>
    <property type="project" value="InterPro"/>
</dbReference>
<dbReference type="EMBL" id="CR382139">
    <property type="protein sequence ID" value="CAG90595.2"/>
    <property type="molecule type" value="Genomic_DNA"/>
</dbReference>
<dbReference type="GO" id="GO:0000981">
    <property type="term" value="F:DNA-binding transcription factor activity, RNA polymerase II-specific"/>
    <property type="evidence" value="ECO:0007669"/>
    <property type="project" value="InterPro"/>
</dbReference>
<dbReference type="Gene3D" id="4.10.240.10">
    <property type="entry name" value="Zn(2)-C6 fungal-type DNA-binding domain"/>
    <property type="match status" value="1"/>
</dbReference>
<dbReference type="SMART" id="SM00066">
    <property type="entry name" value="GAL4"/>
    <property type="match status" value="1"/>
</dbReference>
<dbReference type="Pfam" id="PF00172">
    <property type="entry name" value="Zn_clus"/>
    <property type="match status" value="1"/>
</dbReference>
<reference evidence="3 4" key="1">
    <citation type="journal article" date="2004" name="Nature">
        <title>Genome evolution in yeasts.</title>
        <authorList>
            <consortium name="Genolevures"/>
            <person name="Dujon B."/>
            <person name="Sherman D."/>
            <person name="Fischer G."/>
            <person name="Durrens P."/>
            <person name="Casaregola S."/>
            <person name="Lafontaine I."/>
            <person name="de Montigny J."/>
            <person name="Marck C."/>
            <person name="Neuveglise C."/>
            <person name="Talla E."/>
            <person name="Goffard N."/>
            <person name="Frangeul L."/>
            <person name="Aigle M."/>
            <person name="Anthouard V."/>
            <person name="Babour A."/>
            <person name="Barbe V."/>
            <person name="Barnay S."/>
            <person name="Blanchin S."/>
            <person name="Beckerich J.M."/>
            <person name="Beyne E."/>
            <person name="Bleykasten C."/>
            <person name="Boisrame A."/>
            <person name="Boyer J."/>
            <person name="Cattolico L."/>
            <person name="Confanioleri F."/>
            <person name="de Daruvar A."/>
            <person name="Despons L."/>
            <person name="Fabre E."/>
            <person name="Fairhead C."/>
            <person name="Ferry-Dumazet H."/>
            <person name="Groppi A."/>
            <person name="Hantraye F."/>
            <person name="Hennequin C."/>
            <person name="Jauniaux N."/>
            <person name="Joyet P."/>
            <person name="Kachouri R."/>
            <person name="Kerrest A."/>
            <person name="Koszul R."/>
            <person name="Lemaire M."/>
            <person name="Lesur I."/>
            <person name="Ma L."/>
            <person name="Muller H."/>
            <person name="Nicaud J.M."/>
            <person name="Nikolski M."/>
            <person name="Oztas S."/>
            <person name="Ozier-Kalogeropoulos O."/>
            <person name="Pellenz S."/>
            <person name="Potier S."/>
            <person name="Richard G.F."/>
            <person name="Straub M.L."/>
            <person name="Suleau A."/>
            <person name="Swennene D."/>
            <person name="Tekaia F."/>
            <person name="Wesolowski-Louvel M."/>
            <person name="Westhof E."/>
            <person name="Wirth B."/>
            <person name="Zeniou-Meyer M."/>
            <person name="Zivanovic I."/>
            <person name="Bolotin-Fukuhara M."/>
            <person name="Thierry A."/>
            <person name="Bouchier C."/>
            <person name="Caudron B."/>
            <person name="Scarpelli C."/>
            <person name="Gaillardin C."/>
            <person name="Weissenbach J."/>
            <person name="Wincker P."/>
            <person name="Souciet J.L."/>
        </authorList>
    </citation>
    <scope>NUCLEOTIDE SEQUENCE [LARGE SCALE GENOMIC DNA]</scope>
    <source>
        <strain evidence="4">ATCC 36239 / CBS 767 / BCRC 21394 / JCM 1990 / NBRC 0083 / IGC 2968</strain>
    </source>
</reference>
<dbReference type="OrthoDB" id="5418899at2759"/>
<dbReference type="RefSeq" id="XP_462109.2">
    <property type="nucleotide sequence ID" value="XM_462109.1"/>
</dbReference>
<sequence length="280" mass="30850">MDPWYTELSRSRGTSDGADGESNGEPNVNETPHVPIYQQFMPPGDANLVQPMSLGISSASTMQETEAQSMPIQGPLSIPPQNIDHSDEGGIAQYSASLDHETEVQPHRYHHAIPGSSQASSPYGPPGVFANMGIANIPSTIASNTMVPNLDTEPHAPEQPTPHNTIPIISTKKNTRRYSRSSDSHHGSPIDESVEIHTTKPITKRSRMGCLTCRQRKKRCCEKRPHCTECSRLGLDCIWPVPGTEHRNKSRDSRGDKDTIEHEAFGKIKVLRGIVEYKSK</sequence>
<feature type="region of interest" description="Disordered" evidence="1">
    <location>
        <begin position="172"/>
        <end position="192"/>
    </location>
</feature>
<proteinExistence type="predicted"/>
<keyword evidence="4" id="KW-1185">Reference proteome</keyword>
<evidence type="ECO:0000313" key="3">
    <source>
        <dbReference type="EMBL" id="CAG90595.2"/>
    </source>
</evidence>
<organism evidence="3 4">
    <name type="scientific">Debaryomyces hansenii (strain ATCC 36239 / CBS 767 / BCRC 21394 / JCM 1990 / NBRC 0083 / IGC 2968)</name>
    <name type="common">Yeast</name>
    <name type="synonym">Torulaspora hansenii</name>
    <dbReference type="NCBI Taxonomy" id="284592"/>
    <lineage>
        <taxon>Eukaryota</taxon>
        <taxon>Fungi</taxon>
        <taxon>Dikarya</taxon>
        <taxon>Ascomycota</taxon>
        <taxon>Saccharomycotina</taxon>
        <taxon>Pichiomycetes</taxon>
        <taxon>Debaryomycetaceae</taxon>
        <taxon>Debaryomyces</taxon>
    </lineage>
</organism>
<evidence type="ECO:0000259" key="2">
    <source>
        <dbReference type="PROSITE" id="PS50048"/>
    </source>
</evidence>
<name>Q6BI62_DEBHA</name>
<evidence type="ECO:0000313" key="4">
    <source>
        <dbReference type="Proteomes" id="UP000000599"/>
    </source>
</evidence>
<dbReference type="InParanoid" id="Q6BI62"/>
<evidence type="ECO:0000256" key="1">
    <source>
        <dbReference type="SAM" id="MobiDB-lite"/>
    </source>
</evidence>
<dbReference type="SUPFAM" id="SSF57701">
    <property type="entry name" value="Zn2/Cys6 DNA-binding domain"/>
    <property type="match status" value="1"/>
</dbReference>
<dbReference type="AlphaFoldDB" id="Q6BI62"/>
<dbReference type="Proteomes" id="UP000000599">
    <property type="component" value="Chromosome G"/>
</dbReference>
<dbReference type="HOGENOM" id="CLU_994053_0_0_1"/>
<accession>Q6BI62</accession>
<dbReference type="GeneID" id="2905023"/>
<dbReference type="CDD" id="cd00067">
    <property type="entry name" value="GAL4"/>
    <property type="match status" value="1"/>
</dbReference>
<dbReference type="InterPro" id="IPR036864">
    <property type="entry name" value="Zn2-C6_fun-type_DNA-bd_sf"/>
</dbReference>
<dbReference type="PROSITE" id="PS00463">
    <property type="entry name" value="ZN2_CY6_FUNGAL_1"/>
    <property type="match status" value="1"/>
</dbReference>
<gene>
    <name evidence="3" type="ordered locus">DEHA2G13156g</name>
</gene>
<dbReference type="eggNOG" id="ENOG502RK5N">
    <property type="taxonomic scope" value="Eukaryota"/>
</dbReference>
<feature type="domain" description="Zn(2)-C6 fungal-type" evidence="2">
    <location>
        <begin position="209"/>
        <end position="239"/>
    </location>
</feature>
<feature type="region of interest" description="Disordered" evidence="1">
    <location>
        <begin position="1"/>
        <end position="35"/>
    </location>
</feature>
<feature type="compositionally biased region" description="Basic and acidic residues" evidence="1">
    <location>
        <begin position="180"/>
        <end position="192"/>
    </location>
</feature>
<protein>
    <submittedName>
        <fullName evidence="3">DEHA2G13156p</fullName>
    </submittedName>
</protein>
<dbReference type="KEGG" id="dha:DEHA2G13156g"/>
<dbReference type="STRING" id="284592.Q6BI62"/>
<dbReference type="VEuPathDB" id="FungiDB:DEHA2G13156g"/>